<dbReference type="AlphaFoldDB" id="A0A4R8ZUS4"/>
<keyword evidence="2" id="KW-1185">Reference proteome</keyword>
<dbReference type="EMBL" id="SOHE01000069">
    <property type="protein sequence ID" value="TFD46895.1"/>
    <property type="molecule type" value="Genomic_DNA"/>
</dbReference>
<organism evidence="1 2">
    <name type="scientific">Cryobacterium frigoriphilum</name>
    <dbReference type="NCBI Taxonomy" id="1259150"/>
    <lineage>
        <taxon>Bacteria</taxon>
        <taxon>Bacillati</taxon>
        <taxon>Actinomycetota</taxon>
        <taxon>Actinomycetes</taxon>
        <taxon>Micrococcales</taxon>
        <taxon>Microbacteriaceae</taxon>
        <taxon>Cryobacterium</taxon>
    </lineage>
</organism>
<protein>
    <submittedName>
        <fullName evidence="1">Uncharacterized protein</fullName>
    </submittedName>
</protein>
<sequence length="227" mass="24108">MERITGLFGGPSRLLGGHRGEDFVVRSQRRVEPYEIEAQFHKSQMVVPITTPIYEGDIVERGDPRGGVIEYTVANVELSRDPFGHGNDHAIASLKENGHAERKYGSVYNIHVAGGNNQIAAGANATLNQTVNAVNDELAAVLRAILADVPRDALSSSELEELEEAIGEAIEVSESGSAKPTAVKRALYSAKGVVEDLGSAIKSGTGDAVRSWATTAVTVLLTKLSGM</sequence>
<evidence type="ECO:0000313" key="2">
    <source>
        <dbReference type="Proteomes" id="UP000297447"/>
    </source>
</evidence>
<proteinExistence type="predicted"/>
<evidence type="ECO:0000313" key="1">
    <source>
        <dbReference type="EMBL" id="TFD46895.1"/>
    </source>
</evidence>
<reference evidence="1 2" key="1">
    <citation type="submission" date="2019-03" db="EMBL/GenBank/DDBJ databases">
        <title>Genomics of glacier-inhabiting Cryobacterium strains.</title>
        <authorList>
            <person name="Liu Q."/>
            <person name="Xin Y.-H."/>
        </authorList>
    </citation>
    <scope>NUCLEOTIDE SEQUENCE [LARGE SCALE GENOMIC DNA]</scope>
    <source>
        <strain evidence="1 2">Hh14</strain>
    </source>
</reference>
<dbReference type="RefSeq" id="WP_134520571.1">
    <property type="nucleotide sequence ID" value="NZ_SOHE01000069.1"/>
</dbReference>
<comment type="caution">
    <text evidence="1">The sequence shown here is derived from an EMBL/GenBank/DDBJ whole genome shotgun (WGS) entry which is preliminary data.</text>
</comment>
<accession>A0A4R8ZUS4</accession>
<name>A0A4R8ZUS4_9MICO</name>
<dbReference type="OrthoDB" id="5116134at2"/>
<gene>
    <name evidence="1" type="ORF">E3T55_16085</name>
</gene>
<dbReference type="Proteomes" id="UP000297447">
    <property type="component" value="Unassembled WGS sequence"/>
</dbReference>